<dbReference type="EMBL" id="OZ075112">
    <property type="protein sequence ID" value="CAL4966485.1"/>
    <property type="molecule type" value="Genomic_DNA"/>
</dbReference>
<keyword evidence="2" id="KW-1133">Transmembrane helix</keyword>
<evidence type="ECO:0000313" key="3">
    <source>
        <dbReference type="EMBL" id="CAL4966485.1"/>
    </source>
</evidence>
<protein>
    <recommendedName>
        <fullName evidence="5">Glycosyltransferase</fullName>
    </recommendedName>
</protein>
<gene>
    <name evidence="3" type="ORF">URODEC1_LOCUS47819</name>
</gene>
<reference evidence="3 4" key="2">
    <citation type="submission" date="2024-10" db="EMBL/GenBank/DDBJ databases">
        <authorList>
            <person name="Ryan C."/>
        </authorList>
    </citation>
    <scope>NUCLEOTIDE SEQUENCE [LARGE SCALE GENOMIC DNA]</scope>
</reference>
<keyword evidence="2" id="KW-0812">Transmembrane</keyword>
<keyword evidence="4" id="KW-1185">Reference proteome</keyword>
<dbReference type="Proteomes" id="UP001497457">
    <property type="component" value="Chromosome 2b"/>
</dbReference>
<evidence type="ECO:0000256" key="2">
    <source>
        <dbReference type="SAM" id="Phobius"/>
    </source>
</evidence>
<organism evidence="3 4">
    <name type="scientific">Urochloa decumbens</name>
    <dbReference type="NCBI Taxonomy" id="240449"/>
    <lineage>
        <taxon>Eukaryota</taxon>
        <taxon>Viridiplantae</taxon>
        <taxon>Streptophyta</taxon>
        <taxon>Embryophyta</taxon>
        <taxon>Tracheophyta</taxon>
        <taxon>Spermatophyta</taxon>
        <taxon>Magnoliopsida</taxon>
        <taxon>Liliopsida</taxon>
        <taxon>Poales</taxon>
        <taxon>Poaceae</taxon>
        <taxon>PACMAD clade</taxon>
        <taxon>Panicoideae</taxon>
        <taxon>Panicodae</taxon>
        <taxon>Paniceae</taxon>
        <taxon>Melinidinae</taxon>
        <taxon>Urochloa</taxon>
    </lineage>
</organism>
<keyword evidence="2" id="KW-0472">Membrane</keyword>
<dbReference type="PANTHER" id="PTHR20961">
    <property type="entry name" value="GLYCOSYLTRANSFERASE"/>
    <property type="match status" value="1"/>
</dbReference>
<evidence type="ECO:0000256" key="1">
    <source>
        <dbReference type="SAM" id="MobiDB-lite"/>
    </source>
</evidence>
<proteinExistence type="predicted"/>
<feature type="transmembrane region" description="Helical" evidence="2">
    <location>
        <begin position="12"/>
        <end position="32"/>
    </location>
</feature>
<sequence>MKPAARSKKGRGVFCNLPLLLLIGAIQFLVIYSPAIDRYLVMITKGKPGFPSLLLDGRRGFKLMEEEFIPEPRVACDFADPRSDVCELEGAIRIRGSTSEVFVVVPPGGGGAANVTGLAAGMNASHWTIQPYTRKGESRVMRGITSLSVRVVAAGDAPPCTVRHEVPAVVYSNGGYCGNYYHDFNDNIIPLFITSRHLAGEVQLLVSQKQRWWFDKYREIVDGLTNYDAVDLDADGDGEVRCFRRATLGLRSHKDLSIDPRRAPRNLSMVDFKRFLMWRYALPREHAIRTEEEEEDDGGEGEAVAEPGMRRKKKPRMLIIARRSRRRFVNLPEIVALAEEVGFEVTTSDVMSSPAKKSGTGAGAAGGTAANNKGDEGQARMAEASALVNSFDAMVAVHGSGLTNLVFLPMNAVVVQVVPLGRMEGLAMDEYGVPPRDMNMRYLQYNITAEESTLSEAYPRTHPVFLDPMPIHKQSWSLVKDIYLGQQDVRLNLRRFRPVLEKAMRLLR</sequence>
<accession>A0ABC8ZVI0</accession>
<reference evidence="4" key="1">
    <citation type="submission" date="2024-06" db="EMBL/GenBank/DDBJ databases">
        <authorList>
            <person name="Ryan C."/>
        </authorList>
    </citation>
    <scope>NUCLEOTIDE SEQUENCE [LARGE SCALE GENOMIC DNA]</scope>
</reference>
<name>A0ABC8ZVI0_9POAL</name>
<evidence type="ECO:0000313" key="4">
    <source>
        <dbReference type="Proteomes" id="UP001497457"/>
    </source>
</evidence>
<feature type="region of interest" description="Disordered" evidence="1">
    <location>
        <begin position="351"/>
        <end position="377"/>
    </location>
</feature>
<dbReference type="InterPro" id="IPR007657">
    <property type="entry name" value="Glycosyltransferase_61"/>
</dbReference>
<dbReference type="PANTHER" id="PTHR20961:SF129">
    <property type="entry name" value="BETA-1,2-XYLOSYLTRANSFERASE XYXT1"/>
    <property type="match status" value="1"/>
</dbReference>
<dbReference type="AlphaFoldDB" id="A0ABC8ZVI0"/>
<evidence type="ECO:0008006" key="5">
    <source>
        <dbReference type="Google" id="ProtNLM"/>
    </source>
</evidence>